<proteinExistence type="predicted"/>
<reference evidence="2 3" key="1">
    <citation type="journal article" date="2021" name="J. Hered.">
        <title>A chromosome-level genome assembly of the parasitoid wasp, Cotesia glomerata (Hymenoptera: Braconidae).</title>
        <authorList>
            <person name="Pinto B.J."/>
            <person name="Weis J.J."/>
            <person name="Gamble T."/>
            <person name="Ode P.J."/>
            <person name="Paul R."/>
            <person name="Zaspel J.M."/>
        </authorList>
    </citation>
    <scope>NUCLEOTIDE SEQUENCE [LARGE SCALE GENOMIC DNA]</scope>
    <source>
        <strain evidence="2">CgM1</strain>
    </source>
</reference>
<dbReference type="AlphaFoldDB" id="A0AAV7IEI0"/>
<dbReference type="Proteomes" id="UP000826195">
    <property type="component" value="Unassembled WGS sequence"/>
</dbReference>
<accession>A0AAV7IEI0</accession>
<evidence type="ECO:0000313" key="3">
    <source>
        <dbReference type="Proteomes" id="UP000826195"/>
    </source>
</evidence>
<sequence length="182" mass="20410">MHTYIYNDTDCSAFPLEAAAPATETATATVQSVECTGVLFYRACASAHSTYPTLLLAGTTLWRLPRACRPVGPRCAFNQMHQRLKSTALQQTRLNVSALTLHYLKTHLRCKVPRYLKPGEQEESRKQKEYHVSTVKYSALERAGTLLSPLADRSTEGHARVHDLEEPKIQPAFYSKNSQQSD</sequence>
<dbReference type="EMBL" id="JAHXZJ010001864">
    <property type="protein sequence ID" value="KAH0549518.1"/>
    <property type="molecule type" value="Genomic_DNA"/>
</dbReference>
<comment type="caution">
    <text evidence="2">The sequence shown here is derived from an EMBL/GenBank/DDBJ whole genome shotgun (WGS) entry which is preliminary data.</text>
</comment>
<name>A0AAV7IEI0_COTGL</name>
<evidence type="ECO:0000256" key="1">
    <source>
        <dbReference type="SAM" id="MobiDB-lite"/>
    </source>
</evidence>
<protein>
    <submittedName>
        <fullName evidence="2">Uncharacterized protein</fullName>
    </submittedName>
</protein>
<gene>
    <name evidence="2" type="ORF">KQX54_009964</name>
</gene>
<evidence type="ECO:0000313" key="2">
    <source>
        <dbReference type="EMBL" id="KAH0549518.1"/>
    </source>
</evidence>
<keyword evidence="3" id="KW-1185">Reference proteome</keyword>
<feature type="compositionally biased region" description="Basic and acidic residues" evidence="1">
    <location>
        <begin position="153"/>
        <end position="168"/>
    </location>
</feature>
<feature type="region of interest" description="Disordered" evidence="1">
    <location>
        <begin position="148"/>
        <end position="182"/>
    </location>
</feature>
<organism evidence="2 3">
    <name type="scientific">Cotesia glomerata</name>
    <name type="common">Lepidopteran parasitic wasp</name>
    <name type="synonym">Apanteles glomeratus</name>
    <dbReference type="NCBI Taxonomy" id="32391"/>
    <lineage>
        <taxon>Eukaryota</taxon>
        <taxon>Metazoa</taxon>
        <taxon>Ecdysozoa</taxon>
        <taxon>Arthropoda</taxon>
        <taxon>Hexapoda</taxon>
        <taxon>Insecta</taxon>
        <taxon>Pterygota</taxon>
        <taxon>Neoptera</taxon>
        <taxon>Endopterygota</taxon>
        <taxon>Hymenoptera</taxon>
        <taxon>Apocrita</taxon>
        <taxon>Ichneumonoidea</taxon>
        <taxon>Braconidae</taxon>
        <taxon>Microgastrinae</taxon>
        <taxon>Cotesia</taxon>
    </lineage>
</organism>